<keyword evidence="3" id="KW-0238">DNA-binding</keyword>
<dbReference type="STRING" id="658167.SAMN04488135_10821"/>
<dbReference type="Pfam" id="PF00488">
    <property type="entry name" value="MutS_V"/>
    <property type="match status" value="1"/>
</dbReference>
<dbReference type="PANTHER" id="PTHR11361">
    <property type="entry name" value="DNA MISMATCH REPAIR PROTEIN MUTS FAMILY MEMBER"/>
    <property type="match status" value="1"/>
</dbReference>
<dbReference type="SUPFAM" id="SSF52540">
    <property type="entry name" value="P-loop containing nucleoside triphosphate hydrolases"/>
    <property type="match status" value="1"/>
</dbReference>
<keyword evidence="1" id="KW-0547">Nucleotide-binding</keyword>
<dbReference type="InterPro" id="IPR027417">
    <property type="entry name" value="P-loop_NTPase"/>
</dbReference>
<dbReference type="EMBL" id="FQXE01000008">
    <property type="protein sequence ID" value="SHI06249.1"/>
    <property type="molecule type" value="Genomic_DNA"/>
</dbReference>
<keyword evidence="7" id="KW-1185">Reference proteome</keyword>
<feature type="domain" description="DNA mismatch repair proteins mutS family" evidence="4">
    <location>
        <begin position="328"/>
        <end position="510"/>
    </location>
</feature>
<evidence type="ECO:0000313" key="6">
    <source>
        <dbReference type="EMBL" id="SHI39907.1"/>
    </source>
</evidence>
<protein>
    <submittedName>
        <fullName evidence="6">MutS domain V</fullName>
    </submittedName>
</protein>
<sequence>MKALLMYKDRDFDLHQTLPMNEQALTQDLELTTLFTAMALEDKFLFDVTRQAILSSVGNDVDTILYRQSVLKDCLKHPELIKRIYAITLRSMELEKKAYYGFFSKYPAAILSRSIEVLQGFVGTLKELRSIAELQADKFESDGFVTFFAMLRTELSDDYFAEIQEHLKTLKFRDGVLISAQLDDGNKGAHYILRELPRSTEWWITRLLKQIFIRKKSAYSFTLADRDENGARALSELRDRGINLVANALAQSTDHILSFFCLLQTELAFYIACSNLHANLTQQQEPICFPVPKDKQERKHAFTELYDVCLALQMGHRIVGNDLNAENKNLVIITGANQGGKSTFLRSLGLSQLMMQCGMFVAAESFSANVCDGLFTHYKREEDATMKSGKLDEELARMSDIVDQAAPHTADSLMLFNESFAATNEREGSQIATQIMNALLERGVTIVFVTHMYELSHAFYERKMPNAVFLRAERQSGGTRTFKLIEGEPLKTGYGEDLYKEIFKDKEALGG</sequence>
<keyword evidence="2" id="KW-0067">ATP-binding</keyword>
<dbReference type="EMBL" id="FQXE01000023">
    <property type="protein sequence ID" value="SHI39907.1"/>
    <property type="molecule type" value="Genomic_DNA"/>
</dbReference>
<evidence type="ECO:0000256" key="1">
    <source>
        <dbReference type="ARBA" id="ARBA00022741"/>
    </source>
</evidence>
<dbReference type="OrthoDB" id="9808166at2"/>
<dbReference type="GO" id="GO:0005524">
    <property type="term" value="F:ATP binding"/>
    <property type="evidence" value="ECO:0007669"/>
    <property type="project" value="UniProtKB-KW"/>
</dbReference>
<dbReference type="GO" id="GO:0005829">
    <property type="term" value="C:cytosol"/>
    <property type="evidence" value="ECO:0007669"/>
    <property type="project" value="TreeGrafter"/>
</dbReference>
<accession>A0A1M6AU04</accession>
<name>A0A1M6AU04_9BURK</name>
<proteinExistence type="predicted"/>
<evidence type="ECO:0000313" key="5">
    <source>
        <dbReference type="EMBL" id="SHI06249.1"/>
    </source>
</evidence>
<dbReference type="InterPro" id="IPR045076">
    <property type="entry name" value="MutS"/>
</dbReference>
<dbReference type="InterPro" id="IPR000432">
    <property type="entry name" value="DNA_mismatch_repair_MutS_C"/>
</dbReference>
<dbReference type="RefSeq" id="WP_073104219.1">
    <property type="nucleotide sequence ID" value="NZ_FQXE01000008.1"/>
</dbReference>
<dbReference type="Proteomes" id="UP000184226">
    <property type="component" value="Unassembled WGS sequence"/>
</dbReference>
<dbReference type="GO" id="GO:0140664">
    <property type="term" value="F:ATP-dependent DNA damage sensor activity"/>
    <property type="evidence" value="ECO:0007669"/>
    <property type="project" value="InterPro"/>
</dbReference>
<evidence type="ECO:0000313" key="7">
    <source>
        <dbReference type="Proteomes" id="UP000184226"/>
    </source>
</evidence>
<dbReference type="PANTHER" id="PTHR11361:SF34">
    <property type="entry name" value="DNA MISMATCH REPAIR PROTEIN MSH1, MITOCHONDRIAL"/>
    <property type="match status" value="1"/>
</dbReference>
<reference evidence="6 7" key="1">
    <citation type="submission" date="2016-11" db="EMBL/GenBank/DDBJ databases">
        <authorList>
            <person name="Jaros S."/>
            <person name="Januszkiewicz K."/>
            <person name="Wedrychowicz H."/>
        </authorList>
    </citation>
    <scope>NUCLEOTIDE SEQUENCE [LARGE SCALE GENOMIC DNA]</scope>
    <source>
        <strain evidence="6 7">CGMCC 1.10190</strain>
    </source>
</reference>
<dbReference type="GO" id="GO:0006298">
    <property type="term" value="P:mismatch repair"/>
    <property type="evidence" value="ECO:0007669"/>
    <property type="project" value="InterPro"/>
</dbReference>
<evidence type="ECO:0000259" key="4">
    <source>
        <dbReference type="SMART" id="SM00534"/>
    </source>
</evidence>
<dbReference type="Gene3D" id="3.40.50.300">
    <property type="entry name" value="P-loop containing nucleotide triphosphate hydrolases"/>
    <property type="match status" value="1"/>
</dbReference>
<dbReference type="SMART" id="SM00534">
    <property type="entry name" value="MUTSac"/>
    <property type="match status" value="1"/>
</dbReference>
<dbReference type="GO" id="GO:0030983">
    <property type="term" value="F:mismatched DNA binding"/>
    <property type="evidence" value="ECO:0007669"/>
    <property type="project" value="InterPro"/>
</dbReference>
<gene>
    <name evidence="5" type="ORF">SAMN04488135_10821</name>
    <name evidence="6" type="ORF">SAMN04488135_12321</name>
</gene>
<evidence type="ECO:0000256" key="3">
    <source>
        <dbReference type="ARBA" id="ARBA00023125"/>
    </source>
</evidence>
<organism evidence="6 7">
    <name type="scientific">Pollutimonas bauzanensis</name>
    <dbReference type="NCBI Taxonomy" id="658167"/>
    <lineage>
        <taxon>Bacteria</taxon>
        <taxon>Pseudomonadati</taxon>
        <taxon>Pseudomonadota</taxon>
        <taxon>Betaproteobacteria</taxon>
        <taxon>Burkholderiales</taxon>
        <taxon>Alcaligenaceae</taxon>
        <taxon>Pollutimonas</taxon>
    </lineage>
</organism>
<dbReference type="AlphaFoldDB" id="A0A1M6AU04"/>
<evidence type="ECO:0000256" key="2">
    <source>
        <dbReference type="ARBA" id="ARBA00022840"/>
    </source>
</evidence>